<keyword evidence="2" id="KW-1133">Transmembrane helix</keyword>
<comment type="caution">
    <text evidence="3">The sequence shown here is derived from an EMBL/GenBank/DDBJ whole genome shotgun (WGS) entry which is preliminary data.</text>
</comment>
<keyword evidence="4" id="KW-1185">Reference proteome</keyword>
<name>A0A553Y9P1_9ACTN</name>
<feature type="transmembrane region" description="Helical" evidence="2">
    <location>
        <begin position="127"/>
        <end position="148"/>
    </location>
</feature>
<gene>
    <name evidence="3" type="ORF">FNZ23_26870</name>
</gene>
<keyword evidence="2" id="KW-0812">Transmembrane</keyword>
<evidence type="ECO:0000313" key="4">
    <source>
        <dbReference type="Proteomes" id="UP000320888"/>
    </source>
</evidence>
<evidence type="ECO:0000256" key="1">
    <source>
        <dbReference type="SAM" id="MobiDB-lite"/>
    </source>
</evidence>
<feature type="non-terminal residue" evidence="3">
    <location>
        <position position="384"/>
    </location>
</feature>
<feature type="transmembrane region" description="Helical" evidence="2">
    <location>
        <begin position="12"/>
        <end position="30"/>
    </location>
</feature>
<organism evidence="3 4">
    <name type="scientific">Streptomyces benahoarensis</name>
    <dbReference type="NCBI Taxonomy" id="2595054"/>
    <lineage>
        <taxon>Bacteria</taxon>
        <taxon>Bacillati</taxon>
        <taxon>Actinomycetota</taxon>
        <taxon>Actinomycetes</taxon>
        <taxon>Kitasatosporales</taxon>
        <taxon>Streptomycetaceae</taxon>
        <taxon>Streptomyces</taxon>
    </lineage>
</organism>
<dbReference type="RefSeq" id="WP_143945419.1">
    <property type="nucleotide sequence ID" value="NZ_VKLS01000559.1"/>
</dbReference>
<dbReference type="Proteomes" id="UP000320888">
    <property type="component" value="Unassembled WGS sequence"/>
</dbReference>
<evidence type="ECO:0000256" key="2">
    <source>
        <dbReference type="SAM" id="Phobius"/>
    </source>
</evidence>
<dbReference type="AlphaFoldDB" id="A0A553Y9P1"/>
<feature type="transmembrane region" description="Helical" evidence="2">
    <location>
        <begin position="248"/>
        <end position="265"/>
    </location>
</feature>
<reference evidence="3 4" key="1">
    <citation type="submission" date="2019-07" db="EMBL/GenBank/DDBJ databases">
        <title>Draft genome for Streptomyces benahoarensis MZ03-48.</title>
        <authorList>
            <person name="Gonzalez-Pimentel J.L."/>
        </authorList>
    </citation>
    <scope>NUCLEOTIDE SEQUENCE [LARGE SCALE GENOMIC DNA]</scope>
    <source>
        <strain evidence="3 4">MZ03-48</strain>
    </source>
</reference>
<evidence type="ECO:0000313" key="3">
    <source>
        <dbReference type="EMBL" id="TSB25919.1"/>
    </source>
</evidence>
<feature type="transmembrane region" description="Helical" evidence="2">
    <location>
        <begin position="168"/>
        <end position="190"/>
    </location>
</feature>
<sequence length="384" mass="39229">MPPSTALAKGARITGGIFCLVFFLYTAFWLCYDLSQFGFPAVWDYWTGARPPGLNTVSNSTQFCLALVQLSGAIAAFAGRRTAGGLMAVATTFTFATAVQTMVSVGSHTGDNRWFLHAQIDADPFEAVFLGSPVLALLAFVTGIVLLAGMRSWPRRAPSLPPMRPVKVAGVVAGLVLGAVALCSVIWQIYMLVQSGGAADALFMLYLGKGILSSLTSLAPGWDALILLMLAVIAALSCLIRGTAARGLALGLATMLLPNALLTVIGPGFSGQLFKISGAAPGQSVLGIVQVALDLFGSLALFALMAKGEPVAPGWQPPAPAPRFGGPGFVPPGPQGPQPGGWQPPVPPPGGPIPGPMSGPMPGGPVPPQAGPVPPMPGPAAPPV</sequence>
<feature type="transmembrane region" description="Helical" evidence="2">
    <location>
        <begin position="86"/>
        <end position="107"/>
    </location>
</feature>
<feature type="compositionally biased region" description="Pro residues" evidence="1">
    <location>
        <begin position="329"/>
        <end position="384"/>
    </location>
</feature>
<proteinExistence type="predicted"/>
<protein>
    <submittedName>
        <fullName evidence="3">Uncharacterized protein</fullName>
    </submittedName>
</protein>
<dbReference type="EMBL" id="VKLS01000559">
    <property type="protein sequence ID" value="TSB25919.1"/>
    <property type="molecule type" value="Genomic_DNA"/>
</dbReference>
<accession>A0A553Y9P1</accession>
<feature type="transmembrane region" description="Helical" evidence="2">
    <location>
        <begin position="210"/>
        <end position="236"/>
    </location>
</feature>
<keyword evidence="2" id="KW-0472">Membrane</keyword>
<feature type="region of interest" description="Disordered" evidence="1">
    <location>
        <begin position="315"/>
        <end position="384"/>
    </location>
</feature>
<feature type="transmembrane region" description="Helical" evidence="2">
    <location>
        <begin position="285"/>
        <end position="306"/>
    </location>
</feature>